<dbReference type="EC" id="2.7.13.3" evidence="3"/>
<keyword evidence="11" id="KW-1185">Reference proteome</keyword>
<feature type="domain" description="HAMP" evidence="9">
    <location>
        <begin position="280"/>
        <end position="334"/>
    </location>
</feature>
<dbReference type="HOGENOM" id="CLU_024378_1_0_5"/>
<comment type="caution">
    <text evidence="10">The sequence shown here is derived from an EMBL/GenBank/DDBJ whole genome shotgun (WGS) entry which is preliminary data.</text>
</comment>
<dbReference type="PROSITE" id="PS50885">
    <property type="entry name" value="HAMP"/>
    <property type="match status" value="1"/>
</dbReference>
<dbReference type="EMBL" id="AOSK01000102">
    <property type="protein sequence ID" value="EYD74857.1"/>
    <property type="molecule type" value="Genomic_DNA"/>
</dbReference>
<evidence type="ECO:0000256" key="2">
    <source>
        <dbReference type="ARBA" id="ARBA00004370"/>
    </source>
</evidence>
<dbReference type="STRING" id="442562.Rumeso_03587"/>
<protein>
    <recommendedName>
        <fullName evidence="3">histidine kinase</fullName>
        <ecNumber evidence="3">2.7.13.3</ecNumber>
    </recommendedName>
</protein>
<evidence type="ECO:0000256" key="1">
    <source>
        <dbReference type="ARBA" id="ARBA00000085"/>
    </source>
</evidence>
<keyword evidence="6" id="KW-0547">Nucleotide-binding</keyword>
<keyword evidence="4" id="KW-0597">Phosphoprotein</keyword>
<dbReference type="AlphaFoldDB" id="A0A017HK25"/>
<dbReference type="GO" id="GO:0004673">
    <property type="term" value="F:protein histidine kinase activity"/>
    <property type="evidence" value="ECO:0007669"/>
    <property type="project" value="UniProtKB-EC"/>
</dbReference>
<dbReference type="Gene3D" id="3.30.450.20">
    <property type="entry name" value="PAS domain"/>
    <property type="match status" value="2"/>
</dbReference>
<dbReference type="GO" id="GO:0005524">
    <property type="term" value="F:ATP binding"/>
    <property type="evidence" value="ECO:0007669"/>
    <property type="project" value="UniProtKB-KW"/>
</dbReference>
<gene>
    <name evidence="10" type="ORF">Rumeso_03587</name>
</gene>
<evidence type="ECO:0000256" key="7">
    <source>
        <dbReference type="ARBA" id="ARBA00022777"/>
    </source>
</evidence>
<organism evidence="10 11">
    <name type="scientific">Rubellimicrobium mesophilum DSM 19309</name>
    <dbReference type="NCBI Taxonomy" id="442562"/>
    <lineage>
        <taxon>Bacteria</taxon>
        <taxon>Pseudomonadati</taxon>
        <taxon>Pseudomonadota</taxon>
        <taxon>Alphaproteobacteria</taxon>
        <taxon>Rhodobacterales</taxon>
        <taxon>Roseobacteraceae</taxon>
        <taxon>Rubellimicrobium</taxon>
    </lineage>
</organism>
<evidence type="ECO:0000256" key="5">
    <source>
        <dbReference type="ARBA" id="ARBA00022679"/>
    </source>
</evidence>
<dbReference type="InterPro" id="IPR036890">
    <property type="entry name" value="HATPase_C_sf"/>
</dbReference>
<name>A0A017HK25_9RHOB</name>
<dbReference type="PANTHER" id="PTHR41523:SF8">
    <property type="entry name" value="ETHYLENE RESPONSE SENSOR PROTEIN"/>
    <property type="match status" value="1"/>
</dbReference>
<evidence type="ECO:0000313" key="11">
    <source>
        <dbReference type="Proteomes" id="UP000019666"/>
    </source>
</evidence>
<comment type="subcellular location">
    <subcellularLocation>
        <location evidence="2">Membrane</location>
    </subcellularLocation>
</comment>
<keyword evidence="5" id="KW-0808">Transferase</keyword>
<dbReference type="Proteomes" id="UP000019666">
    <property type="component" value="Unassembled WGS sequence"/>
</dbReference>
<dbReference type="Gene3D" id="3.30.565.10">
    <property type="entry name" value="Histidine kinase-like ATPase, C-terminal domain"/>
    <property type="match status" value="1"/>
</dbReference>
<dbReference type="GO" id="GO:0016020">
    <property type="term" value="C:membrane"/>
    <property type="evidence" value="ECO:0007669"/>
    <property type="project" value="UniProtKB-SubCell"/>
</dbReference>
<dbReference type="PANTHER" id="PTHR41523">
    <property type="entry name" value="TWO-COMPONENT SYSTEM SENSOR PROTEIN"/>
    <property type="match status" value="1"/>
</dbReference>
<dbReference type="SUPFAM" id="SSF55874">
    <property type="entry name" value="ATPase domain of HSP90 chaperone/DNA topoisomerase II/histidine kinase"/>
    <property type="match status" value="1"/>
</dbReference>
<reference evidence="10 11" key="1">
    <citation type="submission" date="2013-02" db="EMBL/GenBank/DDBJ databases">
        <authorList>
            <person name="Fiebig A."/>
            <person name="Goeker M."/>
            <person name="Klenk H.-P.P."/>
        </authorList>
    </citation>
    <scope>NUCLEOTIDE SEQUENCE [LARGE SCALE GENOMIC DNA]</scope>
    <source>
        <strain evidence="10 11">DSM 19309</strain>
    </source>
</reference>
<dbReference type="Pfam" id="PF07568">
    <property type="entry name" value="HisKA_2"/>
    <property type="match status" value="1"/>
</dbReference>
<accession>A0A017HK25</accession>
<evidence type="ECO:0000256" key="6">
    <source>
        <dbReference type="ARBA" id="ARBA00022741"/>
    </source>
</evidence>
<evidence type="ECO:0000256" key="3">
    <source>
        <dbReference type="ARBA" id="ARBA00012438"/>
    </source>
</evidence>
<proteinExistence type="predicted"/>
<evidence type="ECO:0000313" key="10">
    <source>
        <dbReference type="EMBL" id="EYD74857.1"/>
    </source>
</evidence>
<dbReference type="InterPro" id="IPR011495">
    <property type="entry name" value="Sig_transdc_His_kin_sub2_dim/P"/>
</dbReference>
<comment type="catalytic activity">
    <reaction evidence="1">
        <text>ATP + protein L-histidine = ADP + protein N-phospho-L-histidine.</text>
        <dbReference type="EC" id="2.7.13.3"/>
    </reaction>
</comment>
<evidence type="ECO:0000256" key="8">
    <source>
        <dbReference type="ARBA" id="ARBA00022840"/>
    </source>
</evidence>
<sequence length="556" mass="58657">MISLFQASASLSTARESRAAVLAGETLRITAPEIGLVREAQGAAAALAQSIAPLAGDDAACVAAVTAFNRELPQASIVAFVPDDGVMTCGSGGRSFDYRDTSLFREIMSDLRPKVVVQARGPVSGVSVVLVVHPVLAADGQGSLGYVAIALPHAALGAANSAPGPYSDDFPDPDFVTFNGEGTVLTTSRGYGHEAELLPAGIDLADLAARDVTGLSGTTAAGEERLYSLVPLIPGQLYALGSVPRARRRASGRSPSSRPFLLVVLMWAGSFVVAWLAAERIVTRYIRRLSRAIRAFASGSRMVSGLDMAGASAELREVGQAFLRMTDTILHDEAELEDTVHQREVLLREVHHRVKNNLQLIASIMNMQMRRARSPETKALMRGLQDRVMSLATVHKELYQTSGLTDVRADELLGDITRQIMSMASAPGRTFRIETGFAPIPLTPDQAVPLSLLLTEGLTNAVKYAEPAPGEAAPWLGLSFAALDGGRAELTIANTAGTIPVEAPAAEGTGLGRQLVTAFASQLGGEVRTEVGDGRFILRVAFVLAAVRGYGAPLQG</sequence>
<keyword evidence="7" id="KW-0418">Kinase</keyword>
<evidence type="ECO:0000259" key="9">
    <source>
        <dbReference type="PROSITE" id="PS50885"/>
    </source>
</evidence>
<keyword evidence="8" id="KW-0067">ATP-binding</keyword>
<dbReference type="GO" id="GO:0007165">
    <property type="term" value="P:signal transduction"/>
    <property type="evidence" value="ECO:0007669"/>
    <property type="project" value="InterPro"/>
</dbReference>
<dbReference type="InterPro" id="IPR003660">
    <property type="entry name" value="HAMP_dom"/>
</dbReference>
<evidence type="ECO:0000256" key="4">
    <source>
        <dbReference type="ARBA" id="ARBA00022553"/>
    </source>
</evidence>